<feature type="region of interest" description="Disordered" evidence="1">
    <location>
        <begin position="84"/>
        <end position="105"/>
    </location>
</feature>
<dbReference type="EMBL" id="JBJQND010000008">
    <property type="protein sequence ID" value="KAL3867793.1"/>
    <property type="molecule type" value="Genomic_DNA"/>
</dbReference>
<sequence length="105" mass="12259">MFNSKIAGIQAQYKYINFKKKWKEIINSVSTTGSEPKAFRQQEAFDEFYGTKASTKPHFTLDNSKTTEDIPMISYDAQPIEKNNRINLSYNQTKRKKTKENQARL</sequence>
<evidence type="ECO:0000256" key="1">
    <source>
        <dbReference type="SAM" id="MobiDB-lite"/>
    </source>
</evidence>
<gene>
    <name evidence="2" type="ORF">ACJMK2_040640</name>
</gene>
<organism evidence="2 3">
    <name type="scientific">Sinanodonta woodiana</name>
    <name type="common">Chinese pond mussel</name>
    <name type="synonym">Anodonta woodiana</name>
    <dbReference type="NCBI Taxonomy" id="1069815"/>
    <lineage>
        <taxon>Eukaryota</taxon>
        <taxon>Metazoa</taxon>
        <taxon>Spiralia</taxon>
        <taxon>Lophotrochozoa</taxon>
        <taxon>Mollusca</taxon>
        <taxon>Bivalvia</taxon>
        <taxon>Autobranchia</taxon>
        <taxon>Heteroconchia</taxon>
        <taxon>Palaeoheterodonta</taxon>
        <taxon>Unionida</taxon>
        <taxon>Unionoidea</taxon>
        <taxon>Unionidae</taxon>
        <taxon>Unioninae</taxon>
        <taxon>Sinanodonta</taxon>
    </lineage>
</organism>
<dbReference type="Proteomes" id="UP001634394">
    <property type="component" value="Unassembled WGS sequence"/>
</dbReference>
<proteinExistence type="predicted"/>
<name>A0ABD3W4X9_SINWO</name>
<keyword evidence="3" id="KW-1185">Reference proteome</keyword>
<accession>A0ABD3W4X9</accession>
<evidence type="ECO:0000313" key="2">
    <source>
        <dbReference type="EMBL" id="KAL3867793.1"/>
    </source>
</evidence>
<reference evidence="2 3" key="1">
    <citation type="submission" date="2024-11" db="EMBL/GenBank/DDBJ databases">
        <title>Chromosome-level genome assembly of the freshwater bivalve Anodonta woodiana.</title>
        <authorList>
            <person name="Chen X."/>
        </authorList>
    </citation>
    <scope>NUCLEOTIDE SEQUENCE [LARGE SCALE GENOMIC DNA]</scope>
    <source>
        <strain evidence="2">MN2024</strain>
        <tissue evidence="2">Gills</tissue>
    </source>
</reference>
<protein>
    <submittedName>
        <fullName evidence="2">Uncharacterized protein</fullName>
    </submittedName>
</protein>
<dbReference type="AlphaFoldDB" id="A0ABD3W4X9"/>
<comment type="caution">
    <text evidence="2">The sequence shown here is derived from an EMBL/GenBank/DDBJ whole genome shotgun (WGS) entry which is preliminary data.</text>
</comment>
<evidence type="ECO:0000313" key="3">
    <source>
        <dbReference type="Proteomes" id="UP001634394"/>
    </source>
</evidence>